<dbReference type="Gene3D" id="3.40.50.720">
    <property type="entry name" value="NAD(P)-binding Rossmann-like Domain"/>
    <property type="match status" value="1"/>
</dbReference>
<dbReference type="STRING" id="983965.A0A2T4CJY2"/>
<name>A0A2T4CJY2_TRILO</name>
<protein>
    <recommendedName>
        <fullName evidence="3">NAD(P)-binding protein</fullName>
    </recommendedName>
</protein>
<reference evidence="1 2" key="1">
    <citation type="submission" date="2016-07" db="EMBL/GenBank/DDBJ databases">
        <title>Multiple horizontal gene transfer events from other fungi enriched the ability of initially mycotrophic Trichoderma (Ascomycota) to feed on dead plant biomass.</title>
        <authorList>
            <consortium name="DOE Joint Genome Institute"/>
            <person name="Aerts A."/>
            <person name="Atanasova L."/>
            <person name="Chenthamara K."/>
            <person name="Zhang J."/>
            <person name="Grujic M."/>
            <person name="Henrissat B."/>
            <person name="Kuo A."/>
            <person name="Salamov A."/>
            <person name="Lipzen A."/>
            <person name="Labutti K."/>
            <person name="Barry K."/>
            <person name="Miao Y."/>
            <person name="Rahimi M.J."/>
            <person name="Shen Q."/>
            <person name="Grigoriev I.V."/>
            <person name="Kubicek C.P."/>
            <person name="Druzhinina I.S."/>
        </authorList>
    </citation>
    <scope>NUCLEOTIDE SEQUENCE [LARGE SCALE GENOMIC DNA]</scope>
    <source>
        <strain evidence="1 2">ATCC 18648</strain>
    </source>
</reference>
<accession>A0A2T4CJY2</accession>
<proteinExistence type="predicted"/>
<evidence type="ECO:0008006" key="3">
    <source>
        <dbReference type="Google" id="ProtNLM"/>
    </source>
</evidence>
<dbReference type="SUPFAM" id="SSF51735">
    <property type="entry name" value="NAD(P)-binding Rossmann-fold domains"/>
    <property type="match status" value="1"/>
</dbReference>
<sequence length="103" mass="11394">MDRYAAAYASRNGPGDVRPTALQIAQDEFQHVKNCSSPLSEPRIVITGPTSVIGYQTARALYATGAKLFITARDAAKTKQAIDRIVLRIPSVDLRRYQQWISS</sequence>
<gene>
    <name evidence="1" type="ORF">M440DRAFT_1323545</name>
</gene>
<dbReference type="AlphaFoldDB" id="A0A2T4CJY2"/>
<keyword evidence="2" id="KW-1185">Reference proteome</keyword>
<organism evidence="1 2">
    <name type="scientific">Trichoderma longibrachiatum ATCC 18648</name>
    <dbReference type="NCBI Taxonomy" id="983965"/>
    <lineage>
        <taxon>Eukaryota</taxon>
        <taxon>Fungi</taxon>
        <taxon>Dikarya</taxon>
        <taxon>Ascomycota</taxon>
        <taxon>Pezizomycotina</taxon>
        <taxon>Sordariomycetes</taxon>
        <taxon>Hypocreomycetidae</taxon>
        <taxon>Hypocreales</taxon>
        <taxon>Hypocreaceae</taxon>
        <taxon>Trichoderma</taxon>
    </lineage>
</organism>
<evidence type="ECO:0000313" key="2">
    <source>
        <dbReference type="Proteomes" id="UP000240760"/>
    </source>
</evidence>
<dbReference type="InterPro" id="IPR036291">
    <property type="entry name" value="NAD(P)-bd_dom_sf"/>
</dbReference>
<dbReference type="OrthoDB" id="191139at2759"/>
<dbReference type="Proteomes" id="UP000240760">
    <property type="component" value="Unassembled WGS sequence"/>
</dbReference>
<evidence type="ECO:0000313" key="1">
    <source>
        <dbReference type="EMBL" id="PTB81879.1"/>
    </source>
</evidence>
<dbReference type="EMBL" id="KZ679126">
    <property type="protein sequence ID" value="PTB81879.1"/>
    <property type="molecule type" value="Genomic_DNA"/>
</dbReference>